<dbReference type="InterPro" id="IPR029993">
    <property type="entry name" value="GAUT"/>
</dbReference>
<dbReference type="AlphaFoldDB" id="A0A0K9NQU1"/>
<evidence type="ECO:0000313" key="6">
    <source>
        <dbReference type="Proteomes" id="UP000036987"/>
    </source>
</evidence>
<comment type="similarity">
    <text evidence="2 4">Belongs to the glycosyltransferase 8 family.</text>
</comment>
<keyword evidence="6" id="KW-1185">Reference proteome</keyword>
<dbReference type="GO" id="GO:0047262">
    <property type="term" value="F:polygalacturonate 4-alpha-galacturonosyltransferase activity"/>
    <property type="evidence" value="ECO:0007669"/>
    <property type="project" value="InterPro"/>
</dbReference>
<name>A0A0K9NQU1_ZOSMR</name>
<dbReference type="InterPro" id="IPR002495">
    <property type="entry name" value="Glyco_trans_8"/>
</dbReference>
<dbReference type="GO" id="GO:0000139">
    <property type="term" value="C:Golgi membrane"/>
    <property type="evidence" value="ECO:0007669"/>
    <property type="project" value="UniProtKB-SubCell"/>
</dbReference>
<keyword evidence="4" id="KW-0333">Golgi apparatus</keyword>
<dbReference type="Proteomes" id="UP000036987">
    <property type="component" value="Unassembled WGS sequence"/>
</dbReference>
<dbReference type="EC" id="2.4.1.-" evidence="4"/>
<dbReference type="GO" id="GO:0071555">
    <property type="term" value="P:cell wall organization"/>
    <property type="evidence" value="ECO:0007669"/>
    <property type="project" value="UniProtKB-KW"/>
</dbReference>
<keyword evidence="3 4" id="KW-0328">Glycosyltransferase</keyword>
<keyword evidence="5" id="KW-0808">Transferase</keyword>
<dbReference type="UniPathway" id="UPA00845"/>
<sequence length="533" mass="61790">MRRRAPEFRRPIRRSLSVWIWSFLLSSVFAGGFLLFMVQNHRQHHHQNPILENFGEEEQVPNKVGMNFTEELLSATSLARKLVDQMTLAKSYLVIAKERGNLPFSWQLSAQIRNCQRLISKTAVSRKPVSFEEAQPVMTALSQLIYKAQDQHYDIATTIVTLKKHIDALEERLIAATVLSAEFGQLAAEATPKNQQCLNIKLTVDWDSNPMVQKKIDKEIKYSPRLMDNNLYHFCIFSDNVLATSVVVNSTVSNAEHPQQLVFHVVTNGVTYRAMSRWFSMSNFRGSTIEVRNSEEFSWLNASYSPFVKEVEEFKERIMRSPYEEESRNVKFADLLKHLRFYIPEILPSLERVIFLDDDVVVQKDLTPLFSLDLHGNVNGAVETCLETYHRYHKYLNFSNSLITGKFDPQACMWAFGMNVFDLVTWKKLNATAKYHYWIEQNVNRSVWTSGSSTLAPGLLTFYGSIEPLDRRWHVMGLGYDMDIDERLLESAAVVHFSGFMKPWLKLSINRYRHLWARYLNTTHPSIRSCSIY</sequence>
<evidence type="ECO:0000313" key="5">
    <source>
        <dbReference type="EMBL" id="KMZ59124.1"/>
    </source>
</evidence>
<dbReference type="GO" id="GO:0045489">
    <property type="term" value="P:pectin biosynthetic process"/>
    <property type="evidence" value="ECO:0007669"/>
    <property type="project" value="UniProtKB-UniPathway"/>
</dbReference>
<dbReference type="PANTHER" id="PTHR32116:SF20">
    <property type="entry name" value="HEXOSYLTRANSFERASE GAUT11"/>
    <property type="match status" value="1"/>
</dbReference>
<dbReference type="STRING" id="29655.A0A0K9NQU1"/>
<dbReference type="EMBL" id="LFYR01001803">
    <property type="protein sequence ID" value="KMZ59124.1"/>
    <property type="molecule type" value="Genomic_DNA"/>
</dbReference>
<keyword evidence="4" id="KW-0961">Cell wall biogenesis/degradation</keyword>
<accession>A0A0K9NQU1</accession>
<reference evidence="6" key="1">
    <citation type="journal article" date="2016" name="Nature">
        <title>The genome of the seagrass Zostera marina reveals angiosperm adaptation to the sea.</title>
        <authorList>
            <person name="Olsen J.L."/>
            <person name="Rouze P."/>
            <person name="Verhelst B."/>
            <person name="Lin Y.-C."/>
            <person name="Bayer T."/>
            <person name="Collen J."/>
            <person name="Dattolo E."/>
            <person name="De Paoli E."/>
            <person name="Dittami S."/>
            <person name="Maumus F."/>
            <person name="Michel G."/>
            <person name="Kersting A."/>
            <person name="Lauritano C."/>
            <person name="Lohaus R."/>
            <person name="Toepel M."/>
            <person name="Tonon T."/>
            <person name="Vanneste K."/>
            <person name="Amirebrahimi M."/>
            <person name="Brakel J."/>
            <person name="Bostroem C."/>
            <person name="Chovatia M."/>
            <person name="Grimwood J."/>
            <person name="Jenkins J.W."/>
            <person name="Jueterbock A."/>
            <person name="Mraz A."/>
            <person name="Stam W.T."/>
            <person name="Tice H."/>
            <person name="Bornberg-Bauer E."/>
            <person name="Green P.J."/>
            <person name="Pearson G.A."/>
            <person name="Procaccini G."/>
            <person name="Duarte C.M."/>
            <person name="Schmutz J."/>
            <person name="Reusch T.B.H."/>
            <person name="Van de Peer Y."/>
        </authorList>
    </citation>
    <scope>NUCLEOTIDE SEQUENCE [LARGE SCALE GENOMIC DNA]</scope>
    <source>
        <strain evidence="6">cv. Finnish</strain>
    </source>
</reference>
<evidence type="ECO:0000256" key="3">
    <source>
        <dbReference type="ARBA" id="ARBA00022676"/>
    </source>
</evidence>
<dbReference type="SUPFAM" id="SSF53448">
    <property type="entry name" value="Nucleotide-diphospho-sugar transferases"/>
    <property type="match status" value="1"/>
</dbReference>
<dbReference type="Pfam" id="PF01501">
    <property type="entry name" value="Glyco_transf_8"/>
    <property type="match status" value="1"/>
</dbReference>
<dbReference type="CDD" id="cd06429">
    <property type="entry name" value="GT8_like_1"/>
    <property type="match status" value="1"/>
</dbReference>
<dbReference type="Pfam" id="PF25557">
    <property type="entry name" value="GAUT_1"/>
    <property type="match status" value="1"/>
</dbReference>
<evidence type="ECO:0000256" key="4">
    <source>
        <dbReference type="RuleBase" id="RU362027"/>
    </source>
</evidence>
<evidence type="ECO:0000256" key="1">
    <source>
        <dbReference type="ARBA" id="ARBA00004877"/>
    </source>
</evidence>
<dbReference type="InterPro" id="IPR029044">
    <property type="entry name" value="Nucleotide-diphossugar_trans"/>
</dbReference>
<organism evidence="5 6">
    <name type="scientific">Zostera marina</name>
    <name type="common">Eelgrass</name>
    <dbReference type="NCBI Taxonomy" id="29655"/>
    <lineage>
        <taxon>Eukaryota</taxon>
        <taxon>Viridiplantae</taxon>
        <taxon>Streptophyta</taxon>
        <taxon>Embryophyta</taxon>
        <taxon>Tracheophyta</taxon>
        <taxon>Spermatophyta</taxon>
        <taxon>Magnoliopsida</taxon>
        <taxon>Liliopsida</taxon>
        <taxon>Zosteraceae</taxon>
        <taxon>Zostera</taxon>
    </lineage>
</organism>
<comment type="subcellular location">
    <subcellularLocation>
        <location evidence="4">Golgi apparatus membrane</location>
        <topology evidence="4">Single-pass type II membrane protein</topology>
    </subcellularLocation>
</comment>
<evidence type="ECO:0000256" key="2">
    <source>
        <dbReference type="ARBA" id="ARBA00006351"/>
    </source>
</evidence>
<dbReference type="OMA" id="HEDHVEQ"/>
<dbReference type="PANTHER" id="PTHR32116">
    <property type="entry name" value="GALACTURONOSYLTRANSFERASE 4-RELATED"/>
    <property type="match status" value="1"/>
</dbReference>
<proteinExistence type="inferred from homology"/>
<protein>
    <recommendedName>
        <fullName evidence="4">Hexosyltransferase</fullName>
        <ecNumber evidence="4">2.4.1.-</ecNumber>
    </recommendedName>
</protein>
<dbReference type="OrthoDB" id="411524at2759"/>
<gene>
    <name evidence="5" type="ORF">ZOSMA_6G00530</name>
</gene>
<dbReference type="Gene3D" id="3.90.550.10">
    <property type="entry name" value="Spore Coat Polysaccharide Biosynthesis Protein SpsA, Chain A"/>
    <property type="match status" value="1"/>
</dbReference>
<comment type="pathway">
    <text evidence="1 4">Glycan metabolism; pectin biosynthesis.</text>
</comment>
<comment type="caution">
    <text evidence="5">The sequence shown here is derived from an EMBL/GenBank/DDBJ whole genome shotgun (WGS) entry which is preliminary data.</text>
</comment>